<dbReference type="Gene3D" id="3.40.50.1820">
    <property type="entry name" value="alpha/beta hydrolase"/>
    <property type="match status" value="1"/>
</dbReference>
<name>A0AA39WU55_9PEZI</name>
<organism evidence="2 3">
    <name type="scientific">Bombardia bombarda</name>
    <dbReference type="NCBI Taxonomy" id="252184"/>
    <lineage>
        <taxon>Eukaryota</taxon>
        <taxon>Fungi</taxon>
        <taxon>Dikarya</taxon>
        <taxon>Ascomycota</taxon>
        <taxon>Pezizomycotina</taxon>
        <taxon>Sordariomycetes</taxon>
        <taxon>Sordariomycetidae</taxon>
        <taxon>Sordariales</taxon>
        <taxon>Lasiosphaeriaceae</taxon>
        <taxon>Bombardia</taxon>
    </lineage>
</organism>
<keyword evidence="3" id="KW-1185">Reference proteome</keyword>
<dbReference type="InterPro" id="IPR000073">
    <property type="entry name" value="AB_hydrolase_1"/>
</dbReference>
<reference evidence="2" key="1">
    <citation type="submission" date="2023-06" db="EMBL/GenBank/DDBJ databases">
        <title>Genome-scale phylogeny and comparative genomics of the fungal order Sordariales.</title>
        <authorList>
            <consortium name="Lawrence Berkeley National Laboratory"/>
            <person name="Hensen N."/>
            <person name="Bonometti L."/>
            <person name="Westerberg I."/>
            <person name="Brannstrom I.O."/>
            <person name="Guillou S."/>
            <person name="Cros-Aarteil S."/>
            <person name="Calhoun S."/>
            <person name="Haridas S."/>
            <person name="Kuo A."/>
            <person name="Mondo S."/>
            <person name="Pangilinan J."/>
            <person name="Riley R."/>
            <person name="LaButti K."/>
            <person name="Andreopoulos B."/>
            <person name="Lipzen A."/>
            <person name="Chen C."/>
            <person name="Yanf M."/>
            <person name="Daum C."/>
            <person name="Ng V."/>
            <person name="Clum A."/>
            <person name="Steindorff A."/>
            <person name="Ohm R."/>
            <person name="Martin F."/>
            <person name="Silar P."/>
            <person name="Natvig D."/>
            <person name="Lalanne C."/>
            <person name="Gautier V."/>
            <person name="Ament-velasquez S.L."/>
            <person name="Kruys A."/>
            <person name="Hutchinson M.I."/>
            <person name="Powell A.J."/>
            <person name="Barry K."/>
            <person name="Miller A.N."/>
            <person name="Grigoriev I.V."/>
            <person name="Debuchy R."/>
            <person name="Gladieux P."/>
            <person name="Thoren M.H."/>
            <person name="Johannesson H."/>
        </authorList>
    </citation>
    <scope>NUCLEOTIDE SEQUENCE</scope>
    <source>
        <strain evidence="2">SMH3391-2</strain>
    </source>
</reference>
<evidence type="ECO:0000313" key="2">
    <source>
        <dbReference type="EMBL" id="KAK0621673.1"/>
    </source>
</evidence>
<dbReference type="EMBL" id="JAULSR010000004">
    <property type="protein sequence ID" value="KAK0621673.1"/>
    <property type="molecule type" value="Genomic_DNA"/>
</dbReference>
<evidence type="ECO:0000313" key="3">
    <source>
        <dbReference type="Proteomes" id="UP001174934"/>
    </source>
</evidence>
<evidence type="ECO:0000259" key="1">
    <source>
        <dbReference type="Pfam" id="PF12697"/>
    </source>
</evidence>
<dbReference type="GO" id="GO:0016787">
    <property type="term" value="F:hydrolase activity"/>
    <property type="evidence" value="ECO:0007669"/>
    <property type="project" value="UniProtKB-KW"/>
</dbReference>
<protein>
    <submittedName>
        <fullName evidence="2">Alpha/Beta hydrolase protein</fullName>
    </submittedName>
</protein>
<accession>A0AA39WU55</accession>
<dbReference type="Proteomes" id="UP001174934">
    <property type="component" value="Unassembled WGS sequence"/>
</dbReference>
<dbReference type="Pfam" id="PF12697">
    <property type="entry name" value="Abhydrolase_6"/>
    <property type="match status" value="1"/>
</dbReference>
<dbReference type="SUPFAM" id="SSF53474">
    <property type="entry name" value="alpha/beta-Hydrolases"/>
    <property type="match status" value="1"/>
</dbReference>
<dbReference type="InterPro" id="IPR029058">
    <property type="entry name" value="AB_hydrolase_fold"/>
</dbReference>
<proteinExistence type="predicted"/>
<feature type="domain" description="AB hydrolase-1" evidence="1">
    <location>
        <begin position="57"/>
        <end position="312"/>
    </location>
</feature>
<gene>
    <name evidence="2" type="ORF">B0T17DRAFT_608819</name>
</gene>
<comment type="caution">
    <text evidence="2">The sequence shown here is derived from an EMBL/GenBank/DDBJ whole genome shotgun (WGS) entry which is preliminary data.</text>
</comment>
<sequence>MASSLLQERYPDTCYPNKSGTDVLSPLTNGTIVVERDFKVNGIYCRPLGPGRGVLQLLLHGGTYNKKMWSGFGIGDDYDWQATATSHGYHTLAIDRLGHGDDRQYLDPIRHVQGGLESEIIHQVIGIIRKGGFRNPLWQRFRRIAYVGHSFGTAVGIALVSKYPTDIDALVAIGFSTSFNGTSLRDLGDLTPAASVSRRFAHLPKGYLTCRSSSNREALLYAGFYDDRIPKFDYRLQDTLTVGEHCYIGFVTPAIGFTKPVLAVVGDNDKIFCDDVTESCVNKLKVTGQRLLPNSDYHIYVPRNTGHTLMLHYTAHQTMHVVHKFLQKHLT</sequence>
<keyword evidence="2" id="KW-0378">Hydrolase</keyword>
<dbReference type="AlphaFoldDB" id="A0AA39WU55"/>